<feature type="region of interest" description="Disordered" evidence="2">
    <location>
        <begin position="273"/>
        <end position="351"/>
    </location>
</feature>
<dbReference type="AlphaFoldDB" id="A0A643CDV0"/>
<gene>
    <name evidence="3" type="ORF">E2I00_018126</name>
</gene>
<evidence type="ECO:0008006" key="5">
    <source>
        <dbReference type="Google" id="ProtNLM"/>
    </source>
</evidence>
<name>A0A643CDV0_BALPH</name>
<evidence type="ECO:0000313" key="3">
    <source>
        <dbReference type="EMBL" id="KAB0397985.1"/>
    </source>
</evidence>
<evidence type="ECO:0000256" key="1">
    <source>
        <dbReference type="SAM" id="Coils"/>
    </source>
</evidence>
<proteinExistence type="predicted"/>
<accession>A0A643CDV0</accession>
<keyword evidence="1" id="KW-0175">Coiled coil</keyword>
<dbReference type="OrthoDB" id="76453at2759"/>
<feature type="compositionally biased region" description="Basic and acidic residues" evidence="2">
    <location>
        <begin position="291"/>
        <end position="311"/>
    </location>
</feature>
<organism evidence="3 4">
    <name type="scientific">Balaenoptera physalus</name>
    <name type="common">Fin whale</name>
    <name type="synonym">Balaena physalus</name>
    <dbReference type="NCBI Taxonomy" id="9770"/>
    <lineage>
        <taxon>Eukaryota</taxon>
        <taxon>Metazoa</taxon>
        <taxon>Chordata</taxon>
        <taxon>Craniata</taxon>
        <taxon>Vertebrata</taxon>
        <taxon>Euteleostomi</taxon>
        <taxon>Mammalia</taxon>
        <taxon>Eutheria</taxon>
        <taxon>Laurasiatheria</taxon>
        <taxon>Artiodactyla</taxon>
        <taxon>Whippomorpha</taxon>
        <taxon>Cetacea</taxon>
        <taxon>Mysticeti</taxon>
        <taxon>Balaenopteridae</taxon>
        <taxon>Balaenoptera</taxon>
    </lineage>
</organism>
<feature type="coiled-coil region" evidence="1">
    <location>
        <begin position="176"/>
        <end position="203"/>
    </location>
</feature>
<dbReference type="Proteomes" id="UP000437017">
    <property type="component" value="Unassembled WGS sequence"/>
</dbReference>
<comment type="caution">
    <text evidence="3">The sequence shown here is derived from an EMBL/GenBank/DDBJ whole genome shotgun (WGS) entry which is preliminary data.</text>
</comment>
<sequence>MTTGVPRLDQLTWTWPAALSSIAVTPPSWLTKTMFPVKVSKWMELACFHSLVVSSSNIRQKKLIHKLQEEKVFREEMRHFREKIEGFREEMWNFRGKICAFRGQIFGIWEEERPFWEEEKTFWKEEKAFWEMEKSFWEEEKAFWKKYQIFWKEDKALWKEDNALWERDRNLLQEDKALWAEEKALWEEERALLEEEKALLEYRIPEAQDALTTSLSQGLSDPPVLFVVIPHPFSVDAARFREALFIRENKALHQSHSMRTFKKQDPDGLMKSRLCGSDTASPSPVVTTWGGDRKGGLSRTTEKQGDRELARRTAAGQRPLLLKQTARSMKSQKQTRKIKPPSHNISDNNGS</sequence>
<reference evidence="3 4" key="1">
    <citation type="journal article" date="2019" name="PLoS ONE">
        <title>Genomic analyses reveal an absence of contemporary introgressive admixture between fin whales and blue whales, despite known hybrids.</title>
        <authorList>
            <person name="Westbury M.V."/>
            <person name="Petersen B."/>
            <person name="Lorenzen E.D."/>
        </authorList>
    </citation>
    <scope>NUCLEOTIDE SEQUENCE [LARGE SCALE GENOMIC DNA]</scope>
    <source>
        <strain evidence="3">FinWhale-01</strain>
    </source>
</reference>
<protein>
    <recommendedName>
        <fullName evidence="5">Coiled-coil domain-containing protein 70</fullName>
    </recommendedName>
</protein>
<evidence type="ECO:0000313" key="4">
    <source>
        <dbReference type="Proteomes" id="UP000437017"/>
    </source>
</evidence>
<keyword evidence="4" id="KW-1185">Reference proteome</keyword>
<evidence type="ECO:0000256" key="2">
    <source>
        <dbReference type="SAM" id="MobiDB-lite"/>
    </source>
</evidence>
<dbReference type="EMBL" id="SGJD01001846">
    <property type="protein sequence ID" value="KAB0397985.1"/>
    <property type="molecule type" value="Genomic_DNA"/>
</dbReference>